<evidence type="ECO:0000256" key="3">
    <source>
        <dbReference type="ARBA" id="ARBA00022801"/>
    </source>
</evidence>
<protein>
    <submittedName>
        <fullName evidence="8">Uncharacterized protein</fullName>
    </submittedName>
</protein>
<dbReference type="PRINTS" id="PR00131">
    <property type="entry name" value="GLHYDRLASE1"/>
</dbReference>
<comment type="similarity">
    <text evidence="1 6">Belongs to the glycosyl hydrolase 1 family.</text>
</comment>
<organism evidence="8 9">
    <name type="scientific">Panicum virgatum</name>
    <name type="common">Blackwell switchgrass</name>
    <dbReference type="NCBI Taxonomy" id="38727"/>
    <lineage>
        <taxon>Eukaryota</taxon>
        <taxon>Viridiplantae</taxon>
        <taxon>Streptophyta</taxon>
        <taxon>Embryophyta</taxon>
        <taxon>Tracheophyta</taxon>
        <taxon>Spermatophyta</taxon>
        <taxon>Magnoliopsida</taxon>
        <taxon>Liliopsida</taxon>
        <taxon>Poales</taxon>
        <taxon>Poaceae</taxon>
        <taxon>PACMAD clade</taxon>
        <taxon>Panicoideae</taxon>
        <taxon>Panicodae</taxon>
        <taxon>Paniceae</taxon>
        <taxon>Panicinae</taxon>
        <taxon>Panicum</taxon>
        <taxon>Panicum sect. Hiantes</taxon>
    </lineage>
</organism>
<sequence>MAAEAAAVHGRRLLSFLLLAVASGSYDGARQPSINRRSFPHGFVFGTASSAYQYEGAAMEGGRGPSIWDTFTHQYPEKIVDGSNGDVADDQYHRYKEDVNIMKDIGMDAYRFSISWTRILPNGSLSGGVNGEAVSYYNNLINELLSKGLQPFVTIFHWDSPQSLEDKYKGFLSPNIIDDYKSYAEVCFREFGDRVKHWITFNEPFSFCQSGYASGVFAPSRCSSWEQGNCSVGDSGTEPYTACHHQLLAHGETVRLYKEKYQALQKGKIGITLMSHWFVPISSSKYDKAAARRSMDFMLGWFMHPLIKGEYPLTMRKLVGNRLPKFSREQSELVKGAFDFIGLNYYTAYFAENVPPSNSLNYSYNTDPRANLTGARNGVPIGPTSASTWYFIFYIYPKGLYELLLYVKEKYGNPTVYITENGVPEINNSSLTLQEALKDDTRIQYYHDHLLSLLSAVWDGANVKGYFAWSLLDDFEWASGFTLRFGINFVDYNDGLKRYPKNSAHWFKKFLKN</sequence>
<evidence type="ECO:0000256" key="2">
    <source>
        <dbReference type="ARBA" id="ARBA00022729"/>
    </source>
</evidence>
<keyword evidence="9" id="KW-1185">Reference proteome</keyword>
<dbReference type="GO" id="GO:0033907">
    <property type="term" value="F:beta-D-fucosidase activity"/>
    <property type="evidence" value="ECO:0007669"/>
    <property type="project" value="UniProtKB-ARBA"/>
</dbReference>
<dbReference type="Pfam" id="PF00232">
    <property type="entry name" value="Glyco_hydro_1"/>
    <property type="match status" value="1"/>
</dbReference>
<dbReference type="InterPro" id="IPR017853">
    <property type="entry name" value="GH"/>
</dbReference>
<comment type="caution">
    <text evidence="8">The sequence shown here is derived from an EMBL/GenBank/DDBJ whole genome shotgun (WGS) entry which is preliminary data.</text>
</comment>
<evidence type="ECO:0000313" key="9">
    <source>
        <dbReference type="Proteomes" id="UP000823388"/>
    </source>
</evidence>
<evidence type="ECO:0000256" key="6">
    <source>
        <dbReference type="RuleBase" id="RU003690"/>
    </source>
</evidence>
<dbReference type="Gene3D" id="3.20.20.80">
    <property type="entry name" value="Glycosidases"/>
    <property type="match status" value="1"/>
</dbReference>
<keyword evidence="5" id="KW-0325">Glycoprotein</keyword>
<dbReference type="GO" id="GO:0005975">
    <property type="term" value="P:carbohydrate metabolic process"/>
    <property type="evidence" value="ECO:0007669"/>
    <property type="project" value="InterPro"/>
</dbReference>
<dbReference type="GO" id="GO:0004565">
    <property type="term" value="F:beta-galactosidase activity"/>
    <property type="evidence" value="ECO:0007669"/>
    <property type="project" value="UniProtKB-ARBA"/>
</dbReference>
<evidence type="ECO:0000256" key="7">
    <source>
        <dbReference type="SAM" id="SignalP"/>
    </source>
</evidence>
<feature type="chain" id="PRO_5035795510" evidence="7">
    <location>
        <begin position="25"/>
        <end position="513"/>
    </location>
</feature>
<dbReference type="InterPro" id="IPR001360">
    <property type="entry name" value="Glyco_hydro_1"/>
</dbReference>
<feature type="signal peptide" evidence="7">
    <location>
        <begin position="1"/>
        <end position="24"/>
    </location>
</feature>
<keyword evidence="4" id="KW-1015">Disulfide bond</keyword>
<dbReference type="PANTHER" id="PTHR10353">
    <property type="entry name" value="GLYCOSYL HYDROLASE"/>
    <property type="match status" value="1"/>
</dbReference>
<evidence type="ECO:0000256" key="1">
    <source>
        <dbReference type="ARBA" id="ARBA00010838"/>
    </source>
</evidence>
<keyword evidence="3" id="KW-0378">Hydrolase</keyword>
<dbReference type="PROSITE" id="PS00653">
    <property type="entry name" value="GLYCOSYL_HYDROL_F1_2"/>
    <property type="match status" value="1"/>
</dbReference>
<dbReference type="PANTHER" id="PTHR10353:SF154">
    <property type="entry name" value="BETA-GLUCOSIDASE 9-RELATED"/>
    <property type="match status" value="1"/>
</dbReference>
<evidence type="ECO:0000256" key="5">
    <source>
        <dbReference type="ARBA" id="ARBA00023180"/>
    </source>
</evidence>
<name>A0A8T0UEC8_PANVG</name>
<gene>
    <name evidence="8" type="ORF">PVAP13_3NG171801</name>
</gene>
<evidence type="ECO:0000256" key="4">
    <source>
        <dbReference type="ARBA" id="ARBA00023157"/>
    </source>
</evidence>
<dbReference type="FunFam" id="3.20.20.80:FF:000020">
    <property type="entry name" value="Beta-glucosidase 12"/>
    <property type="match status" value="1"/>
</dbReference>
<evidence type="ECO:0000313" key="8">
    <source>
        <dbReference type="EMBL" id="KAG2620687.1"/>
    </source>
</evidence>
<dbReference type="SUPFAM" id="SSF51445">
    <property type="entry name" value="(Trans)glycosidases"/>
    <property type="match status" value="1"/>
</dbReference>
<dbReference type="GO" id="GO:0008422">
    <property type="term" value="F:beta-glucosidase activity"/>
    <property type="evidence" value="ECO:0007669"/>
    <property type="project" value="UniProtKB-ARBA"/>
</dbReference>
<accession>A0A8T0UEC8</accession>
<reference evidence="8" key="1">
    <citation type="submission" date="2020-05" db="EMBL/GenBank/DDBJ databases">
        <title>WGS assembly of Panicum virgatum.</title>
        <authorList>
            <person name="Lovell J.T."/>
            <person name="Jenkins J."/>
            <person name="Shu S."/>
            <person name="Juenger T.E."/>
            <person name="Schmutz J."/>
        </authorList>
    </citation>
    <scope>NUCLEOTIDE SEQUENCE</scope>
    <source>
        <strain evidence="8">AP13</strain>
    </source>
</reference>
<dbReference type="EMBL" id="CM029042">
    <property type="protein sequence ID" value="KAG2620687.1"/>
    <property type="molecule type" value="Genomic_DNA"/>
</dbReference>
<dbReference type="AlphaFoldDB" id="A0A8T0UEC8"/>
<keyword evidence="2 7" id="KW-0732">Signal</keyword>
<proteinExistence type="inferred from homology"/>
<dbReference type="Proteomes" id="UP000823388">
    <property type="component" value="Chromosome 3N"/>
</dbReference>
<dbReference type="InterPro" id="IPR033132">
    <property type="entry name" value="GH_1_N_CS"/>
</dbReference>